<evidence type="ECO:0000256" key="8">
    <source>
        <dbReference type="SAM" id="Phobius"/>
    </source>
</evidence>
<dbReference type="PANTHER" id="PTHR30460">
    <property type="entry name" value="MODERATE CONDUCTANCE MECHANOSENSITIVE CHANNEL YBIO"/>
    <property type="match status" value="1"/>
</dbReference>
<keyword evidence="5 8" id="KW-1133">Transmembrane helix</keyword>
<keyword evidence="14" id="KW-1185">Reference proteome</keyword>
<dbReference type="OrthoDB" id="9809206at2"/>
<feature type="transmembrane region" description="Helical" evidence="8">
    <location>
        <begin position="38"/>
        <end position="59"/>
    </location>
</feature>
<comment type="similarity">
    <text evidence="2">Belongs to the MscS (TC 1.A.23) family.</text>
</comment>
<dbReference type="InterPro" id="IPR006685">
    <property type="entry name" value="MscS_channel_2nd"/>
</dbReference>
<evidence type="ECO:0000259" key="9">
    <source>
        <dbReference type="Pfam" id="PF00924"/>
    </source>
</evidence>
<evidence type="ECO:0000256" key="2">
    <source>
        <dbReference type="ARBA" id="ARBA00008017"/>
    </source>
</evidence>
<evidence type="ECO:0000256" key="4">
    <source>
        <dbReference type="ARBA" id="ARBA00022692"/>
    </source>
</evidence>
<dbReference type="EMBL" id="FJNB01000010">
    <property type="protein sequence ID" value="CZQ97976.1"/>
    <property type="molecule type" value="Genomic_DNA"/>
</dbReference>
<evidence type="ECO:0000313" key="13">
    <source>
        <dbReference type="Proteomes" id="UP000076878"/>
    </source>
</evidence>
<dbReference type="FunFam" id="2.30.30.60:FF:000001">
    <property type="entry name" value="MscS Mechanosensitive ion channel"/>
    <property type="match status" value="1"/>
</dbReference>
<organism evidence="11 13">
    <name type="scientific">Trichococcus ilyis</name>
    <dbReference type="NCBI Taxonomy" id="640938"/>
    <lineage>
        <taxon>Bacteria</taxon>
        <taxon>Bacillati</taxon>
        <taxon>Bacillota</taxon>
        <taxon>Bacilli</taxon>
        <taxon>Lactobacillales</taxon>
        <taxon>Carnobacteriaceae</taxon>
        <taxon>Trichococcus</taxon>
    </lineage>
</organism>
<evidence type="ECO:0000313" key="14">
    <source>
        <dbReference type="Proteomes" id="UP000199280"/>
    </source>
</evidence>
<dbReference type="EMBL" id="FNYT01000009">
    <property type="protein sequence ID" value="SEJ19230.1"/>
    <property type="molecule type" value="Genomic_DNA"/>
</dbReference>
<dbReference type="InterPro" id="IPR045276">
    <property type="entry name" value="YbiO_bact"/>
</dbReference>
<evidence type="ECO:0000313" key="11">
    <source>
        <dbReference type="EMBL" id="CZQ97976.1"/>
    </source>
</evidence>
<dbReference type="Pfam" id="PF00924">
    <property type="entry name" value="MS_channel_2nd"/>
    <property type="match status" value="1"/>
</dbReference>
<keyword evidence="3" id="KW-1003">Cell membrane</keyword>
<dbReference type="InterPro" id="IPR049142">
    <property type="entry name" value="MS_channel_1st"/>
</dbReference>
<sequence length="301" mass="33320">MIDASMQDSALAQDLIEEVVTNPNIFVKWWNSIAWEEIVGLFISKGITLLFLLLVFFALKRLSSYVLHRTFEKQILTKHITQNRATTIHKIAENGLRYILFFFLIYGILSIMGVPIATLVAGAGLAGLAIGLGAQQFINDIVNGFFIILESQFDVGDHVIIGGIDGTVVNVGLRTTQIKSFDGTLHFLPNHTITTISNMSRNDMRAMIDILIFPDTDFDTVDQVIHAVNKRLVPEHPEIVKGPNVVGITDKGNGQLAYRVVFYTLNGQQFAIQNLFLGSYRSALLEAGIQIPAMPYTAPKA</sequence>
<keyword evidence="6 8" id="KW-0472">Membrane</keyword>
<protein>
    <submittedName>
        <fullName evidence="11">Mechanosensitive ion channel mscs transmembrane-2</fullName>
    </submittedName>
    <submittedName>
        <fullName evidence="12">Small conductance mechanosensitive channel</fullName>
    </submittedName>
</protein>
<dbReference type="Pfam" id="PF21088">
    <property type="entry name" value="MS_channel_1st"/>
    <property type="match status" value="1"/>
</dbReference>
<feature type="transmembrane region" description="Helical" evidence="8">
    <location>
        <begin position="99"/>
        <end position="132"/>
    </location>
</feature>
<dbReference type="SUPFAM" id="SSF50182">
    <property type="entry name" value="Sm-like ribonucleoproteins"/>
    <property type="match status" value="1"/>
</dbReference>
<dbReference type="SUPFAM" id="SSF82689">
    <property type="entry name" value="Mechanosensitive channel protein MscS (YggB), C-terminal domain"/>
    <property type="match status" value="1"/>
</dbReference>
<feature type="domain" description="Mechanosensitive ion channel MscS" evidence="9">
    <location>
        <begin position="138"/>
        <end position="201"/>
    </location>
</feature>
<evidence type="ECO:0000256" key="6">
    <source>
        <dbReference type="ARBA" id="ARBA00023136"/>
    </source>
</evidence>
<dbReference type="InterPro" id="IPR023408">
    <property type="entry name" value="MscS_beta-dom_sf"/>
</dbReference>
<dbReference type="SUPFAM" id="SSF82861">
    <property type="entry name" value="Mechanosensitive channel protein MscS (YggB), transmembrane region"/>
    <property type="match status" value="1"/>
</dbReference>
<comment type="subcellular location">
    <subcellularLocation>
        <location evidence="1">Cell membrane</location>
        <topology evidence="1">Multi-pass membrane protein</topology>
    </subcellularLocation>
</comment>
<proteinExistence type="inferred from homology"/>
<dbReference type="PANTHER" id="PTHR30460:SF0">
    <property type="entry name" value="MODERATE CONDUCTANCE MECHANOSENSITIVE CHANNEL YBIO"/>
    <property type="match status" value="1"/>
</dbReference>
<evidence type="ECO:0000313" key="12">
    <source>
        <dbReference type="EMBL" id="SEJ19230.1"/>
    </source>
</evidence>
<dbReference type="InterPro" id="IPR011014">
    <property type="entry name" value="MscS_channel_TM-2"/>
</dbReference>
<dbReference type="GO" id="GO:0008381">
    <property type="term" value="F:mechanosensitive monoatomic ion channel activity"/>
    <property type="evidence" value="ECO:0007669"/>
    <property type="project" value="InterPro"/>
</dbReference>
<evidence type="ECO:0000256" key="5">
    <source>
        <dbReference type="ARBA" id="ARBA00022989"/>
    </source>
</evidence>
<dbReference type="Proteomes" id="UP000199280">
    <property type="component" value="Unassembled WGS sequence"/>
</dbReference>
<reference evidence="12 14" key="2">
    <citation type="submission" date="2016-10" db="EMBL/GenBank/DDBJ databases">
        <authorList>
            <person name="Varghese N."/>
            <person name="Submissions S."/>
        </authorList>
    </citation>
    <scope>NUCLEOTIDE SEQUENCE [LARGE SCALE GENOMIC DNA]</scope>
    <source>
        <strain evidence="12 14">DSM 22150</strain>
    </source>
</reference>
<dbReference type="GO" id="GO:0005886">
    <property type="term" value="C:plasma membrane"/>
    <property type="evidence" value="ECO:0007669"/>
    <property type="project" value="UniProtKB-SubCell"/>
</dbReference>
<name>A0A143YT82_9LACT</name>
<feature type="domain" description="Mechanosensitive ion channel transmembrane helices 2/3" evidence="10">
    <location>
        <begin position="95"/>
        <end position="135"/>
    </location>
</feature>
<dbReference type="Proteomes" id="UP000076878">
    <property type="component" value="Unassembled WGS sequence"/>
</dbReference>
<evidence type="ECO:0000256" key="1">
    <source>
        <dbReference type="ARBA" id="ARBA00004651"/>
    </source>
</evidence>
<comment type="function">
    <text evidence="7">May play a role in resistance to osmotic downshock.</text>
</comment>
<dbReference type="Gene3D" id="2.30.30.60">
    <property type="match status" value="1"/>
</dbReference>
<accession>A0A143YT82</accession>
<dbReference type="RefSeq" id="WP_068622928.1">
    <property type="nucleotide sequence ID" value="NZ_FJNB01000010.1"/>
</dbReference>
<dbReference type="AlphaFoldDB" id="A0A143YT82"/>
<gene>
    <name evidence="12" type="ORF">SAMN05216375_10935</name>
    <name evidence="11" type="ORF">TR210_1522</name>
</gene>
<keyword evidence="4 8" id="KW-0812">Transmembrane</keyword>
<dbReference type="Gene3D" id="3.30.70.100">
    <property type="match status" value="1"/>
</dbReference>
<reference evidence="11 13" key="1">
    <citation type="submission" date="2016-02" db="EMBL/GenBank/DDBJ databases">
        <authorList>
            <person name="Wen L."/>
            <person name="He K."/>
            <person name="Yang H."/>
        </authorList>
    </citation>
    <scope>NUCLEOTIDE SEQUENCE [LARGE SCALE GENOMIC DNA]</scope>
    <source>
        <strain evidence="11">Trichococcus_R210</strain>
    </source>
</reference>
<dbReference type="InterPro" id="IPR011066">
    <property type="entry name" value="MscS_channel_C_sf"/>
</dbReference>
<evidence type="ECO:0000256" key="3">
    <source>
        <dbReference type="ARBA" id="ARBA00022475"/>
    </source>
</evidence>
<evidence type="ECO:0000259" key="10">
    <source>
        <dbReference type="Pfam" id="PF21088"/>
    </source>
</evidence>
<evidence type="ECO:0000256" key="7">
    <source>
        <dbReference type="ARBA" id="ARBA00059688"/>
    </source>
</evidence>
<dbReference type="InterPro" id="IPR010920">
    <property type="entry name" value="LSM_dom_sf"/>
</dbReference>
<dbReference type="Gene3D" id="1.10.287.1260">
    <property type="match status" value="1"/>
</dbReference>
<dbReference type="STRING" id="640938.TR210_1522"/>